<reference evidence="1 2" key="1">
    <citation type="journal article" date="2015" name="Genome Announc.">
        <title>Complete Genome Sequence of Citrobacter freundii Myophage Moon.</title>
        <authorList>
            <person name="Edwards G.B."/>
            <person name="Luna A.J."/>
            <person name="Hernandez A.C."/>
            <person name="Kuty Everett G.F."/>
        </authorList>
    </citation>
    <scope>NUCLEOTIDE SEQUENCE [LARGE SCALE GENOMIC DNA]</scope>
</reference>
<dbReference type="Proteomes" id="UP000030323">
    <property type="component" value="Segment"/>
</dbReference>
<protein>
    <submittedName>
        <fullName evidence="1">Uncharacterized protein</fullName>
    </submittedName>
</protein>
<proteinExistence type="predicted"/>
<dbReference type="KEGG" id="vg:24721696"/>
<evidence type="ECO:0000313" key="2">
    <source>
        <dbReference type="Proteomes" id="UP000030323"/>
    </source>
</evidence>
<name>A0A0A0YTH2_9CAUD</name>
<organism evidence="1 2">
    <name type="scientific">Citrobacter phage Moon</name>
    <dbReference type="NCBI Taxonomy" id="1540095"/>
    <lineage>
        <taxon>Viruses</taxon>
        <taxon>Duplodnaviria</taxon>
        <taxon>Heunggongvirae</taxon>
        <taxon>Uroviricota</taxon>
        <taxon>Caudoviricetes</taxon>
        <taxon>Pantevenvirales</taxon>
        <taxon>Straboviridae</taxon>
        <taxon>Tevenvirinae</taxon>
        <taxon>Moonvirus</taxon>
        <taxon>Moonvirus moon</taxon>
    </lineage>
</organism>
<gene>
    <name evidence="1" type="ORF">CPT_Moon97</name>
</gene>
<dbReference type="GeneID" id="24721696"/>
<keyword evidence="2" id="KW-1185">Reference proteome</keyword>
<dbReference type="EMBL" id="KM236240">
    <property type="protein sequence ID" value="AIX12068.1"/>
    <property type="molecule type" value="Genomic_DNA"/>
</dbReference>
<accession>A0A0A0YTH2</accession>
<sequence>MSVLMGNWVNNTAYYPPAHIYAGMVQGKAEKNAIRICEELYRFNFGDSPNVLGELRTAFRELDVMIHMKNAYPSHMELRHEHVAEVFGTFLYWALRANQDMERIYKPHQDLWKWYNASKLTNREIKDWCKQQLDYNLNCMMIDVYDNLVRSKG</sequence>
<evidence type="ECO:0000313" key="1">
    <source>
        <dbReference type="EMBL" id="AIX12068.1"/>
    </source>
</evidence>
<dbReference type="RefSeq" id="YP_009146530.1">
    <property type="nucleotide sequence ID" value="NC_027331.1"/>
</dbReference>